<dbReference type="RefSeq" id="WP_025073884.1">
    <property type="nucleotide sequence ID" value="NZ_FQVD01000005.1"/>
</dbReference>
<gene>
    <name evidence="1" type="ORF">SAMN05444349_105158</name>
</gene>
<dbReference type="STRING" id="871325.SAMN05444349_105158"/>
<proteinExistence type="predicted"/>
<dbReference type="OrthoDB" id="1096023at2"/>
<evidence type="ECO:0000313" key="2">
    <source>
        <dbReference type="Proteomes" id="UP000184436"/>
    </source>
</evidence>
<accession>A0A1M4VZA1</accession>
<evidence type="ECO:0000313" key="1">
    <source>
        <dbReference type="EMBL" id="SHE74042.1"/>
    </source>
</evidence>
<reference evidence="1 2" key="1">
    <citation type="submission" date="2016-11" db="EMBL/GenBank/DDBJ databases">
        <authorList>
            <person name="Jaros S."/>
            <person name="Januszkiewicz K."/>
            <person name="Wedrychowicz H."/>
        </authorList>
    </citation>
    <scope>NUCLEOTIDE SEQUENCE [LARGE SCALE GENOMIC DNA]</scope>
    <source>
        <strain evidence="1 2">DSM 26883</strain>
    </source>
</reference>
<dbReference type="EMBL" id="FQVD01000005">
    <property type="protein sequence ID" value="SHE74042.1"/>
    <property type="molecule type" value="Genomic_DNA"/>
</dbReference>
<organism evidence="1 2">
    <name type="scientific">Bacteroides faecichinchillae</name>
    <dbReference type="NCBI Taxonomy" id="871325"/>
    <lineage>
        <taxon>Bacteria</taxon>
        <taxon>Pseudomonadati</taxon>
        <taxon>Bacteroidota</taxon>
        <taxon>Bacteroidia</taxon>
        <taxon>Bacteroidales</taxon>
        <taxon>Bacteroidaceae</taxon>
        <taxon>Bacteroides</taxon>
    </lineage>
</organism>
<dbReference type="AlphaFoldDB" id="A0A1M4VZA1"/>
<name>A0A1M4VZA1_9BACE</name>
<keyword evidence="2" id="KW-1185">Reference proteome</keyword>
<dbReference type="Proteomes" id="UP000184436">
    <property type="component" value="Unassembled WGS sequence"/>
</dbReference>
<protein>
    <submittedName>
        <fullName evidence="1">Uncharacterized protein</fullName>
    </submittedName>
</protein>
<sequence>MNKKYQLHTGIKDIIQTNGIEPIRTVQLANILADYSAYDEYPATKVVLKDVLTTGYGQRIYNTFNESGKNYLAEIEMIKQDYSKKSKFKKDVVNYVFDSICYGLGLKTAVKEPSSNSFDPYINESDNILDKLPGMLAELKKEYDEALKSLLVLPKDIIWDAVAYYPASAENQLYLIEGKIHVISNQLGINDNNWCKNLKEKTLNSHRQRKVNSVKEVLDAKKIDFTNLLNTALVKPSASYISKSGHYASDKLSDIEKLESEIKGLYGEMGVKYDDWCKIEKNRILSPYVVSDSSRLRQMLLKIAMPAAMFCGVGYYGGTYAVSTDEINAYEQRMKAADGYLANGNYGKAIAGFIQASNQYDGSFRTSSYKDEALSQADVCFAKMQDQVTLLIDGKQYGQILALMNSIPTEYLAANQNKSDWIEKTKIDLQNTVAEEVDQLAEIISFNGGHLTEDGKKYLDQLLAVSPDNYWLNLIKTKEK</sequence>